<feature type="transmembrane region" description="Helical" evidence="6">
    <location>
        <begin position="359"/>
        <end position="382"/>
    </location>
</feature>
<keyword evidence="3 6" id="KW-0812">Transmembrane</keyword>
<feature type="transmembrane region" description="Helical" evidence="6">
    <location>
        <begin position="500"/>
        <end position="524"/>
    </location>
</feature>
<keyword evidence="10" id="KW-1185">Reference proteome</keyword>
<dbReference type="NCBIfam" id="NF038404">
    <property type="entry name" value="perm_prefix_2"/>
    <property type="match status" value="1"/>
</dbReference>
<feature type="transmembrane region" description="Helical" evidence="6">
    <location>
        <begin position="97"/>
        <end position="118"/>
    </location>
</feature>
<name>A0A1T5KJU5_9BACT</name>
<evidence type="ECO:0000256" key="2">
    <source>
        <dbReference type="ARBA" id="ARBA00022475"/>
    </source>
</evidence>
<protein>
    <submittedName>
        <fullName evidence="9">ABC-type antimicrobial peptide transport system, permease component</fullName>
    </submittedName>
</protein>
<evidence type="ECO:0000259" key="8">
    <source>
        <dbReference type="Pfam" id="PF12704"/>
    </source>
</evidence>
<evidence type="ECO:0000256" key="4">
    <source>
        <dbReference type="ARBA" id="ARBA00022989"/>
    </source>
</evidence>
<sequence>MHQKQDIPPKLATWLLHRFLRDDLAEDVGGDLEERFSTLQEDRSSLHAQLDYWYQVLSYIRPFAIRKHSQQPPLYRGMYKNYFTTSLRAMKKNKLHAAINIAGLSVGMTVAIIIGLWIKDELSYEKHFGNYDRIGLVLQNVTTNGQVDTWWSVPWPLADELRKKYGDNFTHVVLATDAENAVVAFQDKRLMQSGIFAEPGFGELFTLSMLHGSRDALKDISSVLISQSLAQTYFADSNPVGKIMTINTTMTVHVAGVYRDIPEQSEFNSVHFIAPWQLLYNESGWIKNMYEPWRPNAFSLYVGLAANRNVNAVSAIIKDAKLKNLSAELAKKKPALFIHPMNEWHLYSRFKGGYQVGGLITYVWLFAMIGVFVVLMACMNFMNLSTARSEKRAKEVGIRKTIGSYRSQLIHQFFSESVLTVLMSFILALLVVQLSLPAFNLVAGKRAQLPWGDVTLWLYAIGSCVLIGLIAGSYPALYLSSITPLKALKGGFRASKGSAWARKIMVVMQFAVSVTMIIGTAVVFRQIQHAKNRPIGYETDGLIAVQTNSNEFHKHIDAIRNELQQVRVIVDVAEASSPTTESWSSTSVIKWNGKDPDLSIDFSNLGISANYGKTIGWEIAQGRDFNRDILSDSNAFIVNETAANHMGFAAPVGETVYWYDEPMKVVGVVKDIVSNSPFEPVKPTFYFIERNAGGFALFRIDPDQPAQQALYAIERVYKKYNPEKTFTFRFVDEAYAQKFGNEERIGKLAVIFTSLAIFISCLGIFGLSSFIAEQRTKEIGIRKVHGATVFQVWKMVSTDFIILVIIACCIAMPVAYMLTSAWVSRYSYHTSVSWLIPAIAAIAILTITLITVSWHTVQAARMNPVKSLRTE</sequence>
<evidence type="ECO:0000313" key="10">
    <source>
        <dbReference type="Proteomes" id="UP000190961"/>
    </source>
</evidence>
<dbReference type="GO" id="GO:0022857">
    <property type="term" value="F:transmembrane transporter activity"/>
    <property type="evidence" value="ECO:0007669"/>
    <property type="project" value="TreeGrafter"/>
</dbReference>
<dbReference type="InterPro" id="IPR025857">
    <property type="entry name" value="MacB_PCD"/>
</dbReference>
<feature type="domain" description="MacB-like periplasmic core" evidence="8">
    <location>
        <begin position="511"/>
        <end position="675"/>
    </location>
</feature>
<dbReference type="InterPro" id="IPR003838">
    <property type="entry name" value="ABC3_permease_C"/>
</dbReference>
<dbReference type="Proteomes" id="UP000190961">
    <property type="component" value="Unassembled WGS sequence"/>
</dbReference>
<evidence type="ECO:0000256" key="6">
    <source>
        <dbReference type="SAM" id="Phobius"/>
    </source>
</evidence>
<evidence type="ECO:0000259" key="7">
    <source>
        <dbReference type="Pfam" id="PF02687"/>
    </source>
</evidence>
<evidence type="ECO:0000313" key="9">
    <source>
        <dbReference type="EMBL" id="SKC64012.1"/>
    </source>
</evidence>
<keyword evidence="5 6" id="KW-0472">Membrane</keyword>
<feature type="domain" description="MacB-like periplasmic core" evidence="8">
    <location>
        <begin position="98"/>
        <end position="319"/>
    </location>
</feature>
<proteinExistence type="predicted"/>
<dbReference type="STRING" id="688867.SAMN05660236_2283"/>
<feature type="transmembrane region" description="Helical" evidence="6">
    <location>
        <begin position="456"/>
        <end position="479"/>
    </location>
</feature>
<dbReference type="AlphaFoldDB" id="A0A1T5KJU5"/>
<gene>
    <name evidence="9" type="ORF">SAMN05660236_2283</name>
</gene>
<dbReference type="InterPro" id="IPR050250">
    <property type="entry name" value="Macrolide_Exporter_MacB"/>
</dbReference>
<dbReference type="Pfam" id="PF12704">
    <property type="entry name" value="MacB_PCD"/>
    <property type="match status" value="2"/>
</dbReference>
<dbReference type="EMBL" id="FUZU01000001">
    <property type="protein sequence ID" value="SKC64012.1"/>
    <property type="molecule type" value="Genomic_DNA"/>
</dbReference>
<dbReference type="Pfam" id="PF02687">
    <property type="entry name" value="FtsX"/>
    <property type="match status" value="2"/>
</dbReference>
<keyword evidence="2" id="KW-1003">Cell membrane</keyword>
<organism evidence="9 10">
    <name type="scientific">Ohtaekwangia koreensis</name>
    <dbReference type="NCBI Taxonomy" id="688867"/>
    <lineage>
        <taxon>Bacteria</taxon>
        <taxon>Pseudomonadati</taxon>
        <taxon>Bacteroidota</taxon>
        <taxon>Cytophagia</taxon>
        <taxon>Cytophagales</taxon>
        <taxon>Fulvivirgaceae</taxon>
        <taxon>Ohtaekwangia</taxon>
    </lineage>
</organism>
<evidence type="ECO:0000256" key="5">
    <source>
        <dbReference type="ARBA" id="ARBA00023136"/>
    </source>
</evidence>
<feature type="transmembrane region" description="Helical" evidence="6">
    <location>
        <begin position="748"/>
        <end position="772"/>
    </location>
</feature>
<dbReference type="RefSeq" id="WP_221408903.1">
    <property type="nucleotide sequence ID" value="NZ_FUZU01000001.1"/>
</dbReference>
<feature type="domain" description="ABC3 transporter permease C-terminal" evidence="7">
    <location>
        <begin position="751"/>
        <end position="863"/>
    </location>
</feature>
<dbReference type="PANTHER" id="PTHR30572">
    <property type="entry name" value="MEMBRANE COMPONENT OF TRANSPORTER-RELATED"/>
    <property type="match status" value="1"/>
</dbReference>
<dbReference type="PANTHER" id="PTHR30572:SF18">
    <property type="entry name" value="ABC-TYPE MACROLIDE FAMILY EXPORT SYSTEM PERMEASE COMPONENT 2"/>
    <property type="match status" value="1"/>
</dbReference>
<comment type="subcellular location">
    <subcellularLocation>
        <location evidence="1">Cell membrane</location>
        <topology evidence="1">Multi-pass membrane protein</topology>
    </subcellularLocation>
</comment>
<feature type="transmembrane region" description="Helical" evidence="6">
    <location>
        <begin position="800"/>
        <end position="822"/>
    </location>
</feature>
<accession>A0A1T5KJU5</accession>
<reference evidence="9 10" key="1">
    <citation type="submission" date="2017-02" db="EMBL/GenBank/DDBJ databases">
        <authorList>
            <person name="Peterson S.W."/>
        </authorList>
    </citation>
    <scope>NUCLEOTIDE SEQUENCE [LARGE SCALE GENOMIC DNA]</scope>
    <source>
        <strain evidence="9 10">DSM 25262</strain>
    </source>
</reference>
<evidence type="ECO:0000256" key="3">
    <source>
        <dbReference type="ARBA" id="ARBA00022692"/>
    </source>
</evidence>
<feature type="transmembrane region" description="Helical" evidence="6">
    <location>
        <begin position="413"/>
        <end position="436"/>
    </location>
</feature>
<feature type="transmembrane region" description="Helical" evidence="6">
    <location>
        <begin position="834"/>
        <end position="857"/>
    </location>
</feature>
<feature type="domain" description="ABC3 transporter permease C-terminal" evidence="7">
    <location>
        <begin position="368"/>
        <end position="484"/>
    </location>
</feature>
<keyword evidence="4 6" id="KW-1133">Transmembrane helix</keyword>
<evidence type="ECO:0000256" key="1">
    <source>
        <dbReference type="ARBA" id="ARBA00004651"/>
    </source>
</evidence>
<dbReference type="InterPro" id="IPR047699">
    <property type="entry name" value="Permease_put_prefix"/>
</dbReference>
<dbReference type="GO" id="GO:0005886">
    <property type="term" value="C:plasma membrane"/>
    <property type="evidence" value="ECO:0007669"/>
    <property type="project" value="UniProtKB-SubCell"/>
</dbReference>